<keyword evidence="2" id="KW-1185">Reference proteome</keyword>
<evidence type="ECO:0000313" key="1">
    <source>
        <dbReference type="EMBL" id="KAA9379203.1"/>
    </source>
</evidence>
<dbReference type="Proteomes" id="UP000327011">
    <property type="component" value="Unassembled WGS sequence"/>
</dbReference>
<comment type="caution">
    <text evidence="1">The sequence shown here is derived from an EMBL/GenBank/DDBJ whole genome shotgun (WGS) entry which is preliminary data.</text>
</comment>
<reference evidence="1 2" key="1">
    <citation type="submission" date="2019-09" db="EMBL/GenBank/DDBJ databases">
        <title>Screening of Novel Bioactive Compounds from Soil-Associated.</title>
        <authorList>
            <person name="Gong X."/>
        </authorList>
    </citation>
    <scope>NUCLEOTIDE SEQUENCE [LARGE SCALE GENOMIC DNA]</scope>
    <source>
        <strain evidence="1 2">Gxj-6</strain>
    </source>
</reference>
<dbReference type="EMBL" id="VYTZ01000004">
    <property type="protein sequence ID" value="KAA9379203.1"/>
    <property type="molecule type" value="Genomic_DNA"/>
</dbReference>
<dbReference type="AlphaFoldDB" id="A0A5J5K452"/>
<organism evidence="1 2">
    <name type="scientific">Microbispora cellulosiformans</name>
    <dbReference type="NCBI Taxonomy" id="2614688"/>
    <lineage>
        <taxon>Bacteria</taxon>
        <taxon>Bacillati</taxon>
        <taxon>Actinomycetota</taxon>
        <taxon>Actinomycetes</taxon>
        <taxon>Streptosporangiales</taxon>
        <taxon>Streptosporangiaceae</taxon>
        <taxon>Microbispora</taxon>
    </lineage>
</organism>
<accession>A0A5J5K452</accession>
<proteinExistence type="predicted"/>
<dbReference type="RefSeq" id="WP_150933800.1">
    <property type="nucleotide sequence ID" value="NZ_VYTZ01000004.1"/>
</dbReference>
<evidence type="ECO:0000313" key="2">
    <source>
        <dbReference type="Proteomes" id="UP000327011"/>
    </source>
</evidence>
<name>A0A5J5K452_9ACTN</name>
<gene>
    <name evidence="1" type="ORF">F5972_13555</name>
</gene>
<protein>
    <submittedName>
        <fullName evidence="1">Uncharacterized protein</fullName>
    </submittedName>
</protein>
<sequence>MTADTGPNLVVGNDDPGLSKQLEDALTAFNEAATGTAYGDSFTVKVTDKDGALVGGLTASTWGEEPTLKVKEHDRRA</sequence>